<feature type="transmembrane region" description="Helical" evidence="1">
    <location>
        <begin position="36"/>
        <end position="57"/>
    </location>
</feature>
<reference evidence="3" key="3">
    <citation type="submission" date="2010-03" db="EMBL/GenBank/DDBJ databases">
        <authorList>
            <person name="Genoscope - CEA"/>
        </authorList>
    </citation>
    <scope>NUCLEOTIDE SEQUENCE</scope>
</reference>
<organism evidence="2">
    <name type="scientific">Nitrospira defluvii</name>
    <dbReference type="NCBI Taxonomy" id="330214"/>
    <lineage>
        <taxon>Bacteria</taxon>
        <taxon>Pseudomonadati</taxon>
        <taxon>Nitrospirota</taxon>
        <taxon>Nitrospiria</taxon>
        <taxon>Nitrospirales</taxon>
        <taxon>Nitrospiraceae</taxon>
        <taxon>Nitrospira</taxon>
    </lineage>
</organism>
<feature type="transmembrane region" description="Helical" evidence="1">
    <location>
        <begin position="7"/>
        <end position="30"/>
    </location>
</feature>
<name>B3U4H9_9BACT</name>
<gene>
    <name evidence="3" type="ORF">NIDE1389</name>
</gene>
<evidence type="ECO:0000313" key="3">
    <source>
        <dbReference type="EMBL" id="CBK41139.1"/>
    </source>
</evidence>
<evidence type="ECO:0000256" key="1">
    <source>
        <dbReference type="SAM" id="Phobius"/>
    </source>
</evidence>
<keyword evidence="1" id="KW-1133">Transmembrane helix</keyword>
<dbReference type="KEGG" id="nde:NIDE1389"/>
<accession>B3U4H9</accession>
<reference evidence="2" key="1">
    <citation type="journal article" date="2008" name="Environ. Microbiol.">
        <title>Environmental genomics reveals a functional chlorite dismutase in the nitrite-oxidizing bacterium 'Candidatus Nitrospira defluvii'.</title>
        <authorList>
            <person name="Maixner F."/>
            <person name="Wagner M."/>
            <person name="Lucker S."/>
            <person name="Pelletier E."/>
            <person name="Schmitz-Esser S."/>
            <person name="Hace K."/>
            <person name="Spieck E."/>
            <person name="Konrat R."/>
            <person name="Le Paslier D."/>
            <person name="Daims H."/>
        </authorList>
    </citation>
    <scope>NUCLEOTIDE SEQUENCE</scope>
</reference>
<keyword evidence="4" id="KW-1185">Reference proteome</keyword>
<protein>
    <submittedName>
        <fullName evidence="2">Exported protein</fullName>
    </submittedName>
</protein>
<keyword evidence="1" id="KW-0472">Membrane</keyword>
<reference evidence="3 4" key="2">
    <citation type="journal article" date="2010" name="Proc. Natl. Acad. Sci. U.S.A.">
        <title>A Nitrospira metagenome illuminates the physiology and evolution of globally important nitrite-oxidizing bacteria.</title>
        <authorList>
            <person name="Lucker S."/>
            <person name="Wagner M."/>
            <person name="Maixner F."/>
            <person name="Pelletier E."/>
            <person name="Koch H."/>
            <person name="Vacherie B."/>
            <person name="Rattei T."/>
            <person name="Sinninghe Damste J."/>
            <person name="Spieck E."/>
            <person name="Le Paslier D."/>
            <person name="Daims H."/>
        </authorList>
    </citation>
    <scope>NUCLEOTIDE SEQUENCE [LARGE SCALE GENOMIC DNA]</scope>
</reference>
<evidence type="ECO:0000313" key="4">
    <source>
        <dbReference type="Proteomes" id="UP000001660"/>
    </source>
</evidence>
<dbReference type="EMBL" id="FP929003">
    <property type="protein sequence ID" value="CBK41139.1"/>
    <property type="molecule type" value="Genomic_DNA"/>
</dbReference>
<evidence type="ECO:0000313" key="2">
    <source>
        <dbReference type="EMBL" id="ACE75546.1"/>
    </source>
</evidence>
<sequence length="75" mass="8513">MNRFLQLFLNYGLVAAILVWAATVALMAYHLTESPWRWAFVLMSLAGLGTIGVIFWIRKYVQRVGKAQQEVGKAQ</sequence>
<dbReference type="AlphaFoldDB" id="B3U4H9"/>
<dbReference type="HOGENOM" id="CLU_2664277_0_0_0"/>
<proteinExistence type="predicted"/>
<dbReference type="STRING" id="330214.NIDE1389"/>
<dbReference type="OrthoDB" id="9798799at2"/>
<keyword evidence="1" id="KW-0812">Transmembrane</keyword>
<dbReference type="EMBL" id="EU559167">
    <property type="protein sequence ID" value="ACE75546.1"/>
    <property type="molecule type" value="Genomic_DNA"/>
</dbReference>
<dbReference type="Proteomes" id="UP000001660">
    <property type="component" value="Chromosome"/>
</dbReference>